<dbReference type="NCBIfam" id="TIGR02251">
    <property type="entry name" value="HIF-SF_euk"/>
    <property type="match status" value="1"/>
</dbReference>
<dbReference type="Pfam" id="PF03031">
    <property type="entry name" value="NIF"/>
    <property type="match status" value="1"/>
</dbReference>
<dbReference type="InterPro" id="IPR011948">
    <property type="entry name" value="Dullard_phosphatase"/>
</dbReference>
<sequence length="561" mass="63704">MVEGRERSAIDTEAEQTTRTQRRRSRDQGERSALRKACRWSFSGIEEAAETTTAPNSLADVHTPEQARTGTNRRRRSGSASERSRSSAADRLRDRSVVGKSASGDQDSVDGAVAYEPGVKTWKTSLQGKVSDRAGQHVLVGLQYRLQYCLHVMAAFLEQRSFWWHHLLASIQQWRCWLWPRQQTCLNRSSTERGPEHTRVLLRAGSGWSQSALGFPLSKTVRFDPGQIPTQHGWLQIPTISRILKNWLTILIFWAQHWLHDLEQHWRTLRTLRPLRVFTHVRVETLLSWSREKLVSPGFKPVVLGLASAQALGAVTYDISEWLARFLLEALVQTVMRVRVDSTTLVESIQFGGLLPRFSKASCGPYLTHASSPTERKILILDLDETLVHSSFKDSTGCDLTVEVDVDDVPTVFFVRKRPHLELFIRVVRQWYDLVIFTASLRRYADPLIDALDPTGSLFCARYFRDDCVRLPPFNFVKNLSVVSPHLGKVIIVDNSPASYAMHAANALPIDAWYDDPFDEELLNLLPVLRSLSVLEDVRSVLGLRLTRGSLISRYRPLVST</sequence>
<dbReference type="Proteomes" id="UP000530660">
    <property type="component" value="Unassembled WGS sequence"/>
</dbReference>
<gene>
    <name evidence="3" type="primary">CTDNEP1</name>
    <name evidence="3" type="ORF">F1559_004283</name>
</gene>
<dbReference type="GO" id="GO:0016791">
    <property type="term" value="F:phosphatase activity"/>
    <property type="evidence" value="ECO:0007669"/>
    <property type="project" value="InterPro"/>
</dbReference>
<feature type="domain" description="FCP1 homology" evidence="2">
    <location>
        <begin position="372"/>
        <end position="532"/>
    </location>
</feature>
<dbReference type="CDD" id="cd07521">
    <property type="entry name" value="HAD_FCP1-like"/>
    <property type="match status" value="1"/>
</dbReference>
<proteinExistence type="predicted"/>
<keyword evidence="4" id="KW-1185">Reference proteome</keyword>
<feature type="compositionally biased region" description="Basic and acidic residues" evidence="1">
    <location>
        <begin position="1"/>
        <end position="10"/>
    </location>
</feature>
<dbReference type="OrthoDB" id="277011at2759"/>
<evidence type="ECO:0000259" key="2">
    <source>
        <dbReference type="PROSITE" id="PS50969"/>
    </source>
</evidence>
<protein>
    <submittedName>
        <fullName evidence="3">CTD nuclear envelope phosphatase 1</fullName>
    </submittedName>
</protein>
<feature type="compositionally biased region" description="Basic and acidic residues" evidence="1">
    <location>
        <begin position="82"/>
        <end position="97"/>
    </location>
</feature>
<dbReference type="Gene3D" id="3.40.50.1000">
    <property type="entry name" value="HAD superfamily/HAD-like"/>
    <property type="match status" value="1"/>
</dbReference>
<dbReference type="PROSITE" id="PS50969">
    <property type="entry name" value="FCP1"/>
    <property type="match status" value="1"/>
</dbReference>
<dbReference type="InterPro" id="IPR004274">
    <property type="entry name" value="FCP1_dom"/>
</dbReference>
<accession>A0A7J7IMA8</accession>
<feature type="region of interest" description="Disordered" evidence="1">
    <location>
        <begin position="1"/>
        <end position="111"/>
    </location>
</feature>
<evidence type="ECO:0000313" key="4">
    <source>
        <dbReference type="Proteomes" id="UP000530660"/>
    </source>
</evidence>
<dbReference type="InterPro" id="IPR050365">
    <property type="entry name" value="TIM50"/>
</dbReference>
<dbReference type="PANTHER" id="PTHR12210">
    <property type="entry name" value="DULLARD PROTEIN PHOSPHATASE"/>
    <property type="match status" value="1"/>
</dbReference>
<reference evidence="3 4" key="1">
    <citation type="journal article" date="2020" name="J. Phycol.">
        <title>Comparative genome analysis reveals Cyanidiococcus gen. nov., a new extremophilic red algal genus sister to Cyanidioschyzon (Cyanidioschyzonaceae, Rhodophyta).</title>
        <authorList>
            <person name="Liu S.-L."/>
            <person name="Chiang Y.-R."/>
            <person name="Yoon H.S."/>
            <person name="Fu H.-Y."/>
        </authorList>
    </citation>
    <scope>NUCLEOTIDE SEQUENCE [LARGE SCALE GENOMIC DNA]</scope>
    <source>
        <strain evidence="3 4">THAL066</strain>
    </source>
</reference>
<dbReference type="FunFam" id="3.40.50.1000:FF:000093">
    <property type="entry name" value="NLI interacting factor-like phosphatase family protein"/>
    <property type="match status" value="1"/>
</dbReference>
<evidence type="ECO:0000313" key="3">
    <source>
        <dbReference type="EMBL" id="KAF6004245.1"/>
    </source>
</evidence>
<dbReference type="InterPro" id="IPR023214">
    <property type="entry name" value="HAD_sf"/>
</dbReference>
<dbReference type="SMART" id="SM00577">
    <property type="entry name" value="CPDc"/>
    <property type="match status" value="1"/>
</dbReference>
<dbReference type="SUPFAM" id="SSF56784">
    <property type="entry name" value="HAD-like"/>
    <property type="match status" value="1"/>
</dbReference>
<name>A0A7J7IMA8_9RHOD</name>
<dbReference type="EMBL" id="VWRR01000004">
    <property type="protein sequence ID" value="KAF6004245.1"/>
    <property type="molecule type" value="Genomic_DNA"/>
</dbReference>
<dbReference type="AlphaFoldDB" id="A0A7J7IMA8"/>
<dbReference type="InterPro" id="IPR036412">
    <property type="entry name" value="HAD-like_sf"/>
</dbReference>
<comment type="caution">
    <text evidence="3">The sequence shown here is derived from an EMBL/GenBank/DDBJ whole genome shotgun (WGS) entry which is preliminary data.</text>
</comment>
<evidence type="ECO:0000256" key="1">
    <source>
        <dbReference type="SAM" id="MobiDB-lite"/>
    </source>
</evidence>
<organism evidence="3 4">
    <name type="scientific">Cyanidiococcus yangmingshanensis</name>
    <dbReference type="NCBI Taxonomy" id="2690220"/>
    <lineage>
        <taxon>Eukaryota</taxon>
        <taxon>Rhodophyta</taxon>
        <taxon>Bangiophyceae</taxon>
        <taxon>Cyanidiales</taxon>
        <taxon>Cyanidiaceae</taxon>
        <taxon>Cyanidiococcus</taxon>
    </lineage>
</organism>